<organism evidence="2 3">
    <name type="scientific">Dothistroma septosporum (strain NZE10 / CBS 128990)</name>
    <name type="common">Red band needle blight fungus</name>
    <name type="synonym">Mycosphaerella pini</name>
    <dbReference type="NCBI Taxonomy" id="675120"/>
    <lineage>
        <taxon>Eukaryota</taxon>
        <taxon>Fungi</taxon>
        <taxon>Dikarya</taxon>
        <taxon>Ascomycota</taxon>
        <taxon>Pezizomycotina</taxon>
        <taxon>Dothideomycetes</taxon>
        <taxon>Dothideomycetidae</taxon>
        <taxon>Mycosphaerellales</taxon>
        <taxon>Mycosphaerellaceae</taxon>
        <taxon>Dothistroma</taxon>
    </lineage>
</organism>
<dbReference type="OrthoDB" id="5374569at2759"/>
<feature type="compositionally biased region" description="Basic and acidic residues" evidence="1">
    <location>
        <begin position="300"/>
        <end position="314"/>
    </location>
</feature>
<dbReference type="AlphaFoldDB" id="N1PE64"/>
<feature type="region of interest" description="Disordered" evidence="1">
    <location>
        <begin position="184"/>
        <end position="215"/>
    </location>
</feature>
<feature type="compositionally biased region" description="Basic and acidic residues" evidence="1">
    <location>
        <begin position="424"/>
        <end position="437"/>
    </location>
</feature>
<sequence length="448" mass="49586">MPRTLPWLAGAAAKKESSRKAKSGQPNRKRFSSPGDLVNSDLESIGDSPKRRPKKRINRGPSSSPPPVKVAPLVEYMRDGFAMDDRYMMVEDEFTSTANLFSLPLHQDEYERTKRRARARGAETLKLIGHGTDGTTGQSRALRLSLEVDERARRRKEAAGGDHSGDEEEEEFMADSHLAGLMTASQGTPRKSLRGYASNSQRTPRVGGGRTRDVVGEGTAYRKPAISAIEENAGTEDEDELDAYVARARPIARKRPNAIERPTANTSARHAEEALQRTLVKEKPTSKTGIFKQFTNAALAERERRDGEKVKSDSLARSSTPREIVPSVRKSSPTRSALRDTSNTNDQSNHIKMSRTAAILARRREAQLHTNQADASPEKQAKQELQSQVGPKEELVSHNRIHIMREPSSSTIRQASASKSLARRGAERATQDAEEKSVSQFDDIPTFL</sequence>
<dbReference type="EMBL" id="KB446543">
    <property type="protein sequence ID" value="EME40404.1"/>
    <property type="molecule type" value="Genomic_DNA"/>
</dbReference>
<proteinExistence type="predicted"/>
<protein>
    <submittedName>
        <fullName evidence="2">Uncharacterized protein</fullName>
    </submittedName>
</protein>
<dbReference type="HOGENOM" id="CLU_611145_0_0_1"/>
<feature type="region of interest" description="Disordered" evidence="1">
    <location>
        <begin position="299"/>
        <end position="352"/>
    </location>
</feature>
<feature type="region of interest" description="Disordered" evidence="1">
    <location>
        <begin position="1"/>
        <end position="71"/>
    </location>
</feature>
<dbReference type="Proteomes" id="UP000016933">
    <property type="component" value="Unassembled WGS sequence"/>
</dbReference>
<feature type="compositionally biased region" description="Polar residues" evidence="1">
    <location>
        <begin position="407"/>
        <end position="419"/>
    </location>
</feature>
<evidence type="ECO:0000313" key="3">
    <source>
        <dbReference type="Proteomes" id="UP000016933"/>
    </source>
</evidence>
<reference evidence="3" key="1">
    <citation type="journal article" date="2012" name="PLoS Genet.">
        <title>The genomes of the fungal plant pathogens Cladosporium fulvum and Dothistroma septosporum reveal adaptation to different hosts and lifestyles but also signatures of common ancestry.</title>
        <authorList>
            <person name="de Wit P.J.G.M."/>
            <person name="van der Burgt A."/>
            <person name="Oekmen B."/>
            <person name="Stergiopoulos I."/>
            <person name="Abd-Elsalam K.A."/>
            <person name="Aerts A.L."/>
            <person name="Bahkali A.H."/>
            <person name="Beenen H.G."/>
            <person name="Chettri P."/>
            <person name="Cox M.P."/>
            <person name="Datema E."/>
            <person name="de Vries R.P."/>
            <person name="Dhillon B."/>
            <person name="Ganley A.R."/>
            <person name="Griffiths S.A."/>
            <person name="Guo Y."/>
            <person name="Hamelin R.C."/>
            <person name="Henrissat B."/>
            <person name="Kabir M.S."/>
            <person name="Jashni M.K."/>
            <person name="Kema G."/>
            <person name="Klaubauf S."/>
            <person name="Lapidus A."/>
            <person name="Levasseur A."/>
            <person name="Lindquist E."/>
            <person name="Mehrabi R."/>
            <person name="Ohm R.A."/>
            <person name="Owen T.J."/>
            <person name="Salamov A."/>
            <person name="Schwelm A."/>
            <person name="Schijlen E."/>
            <person name="Sun H."/>
            <person name="van den Burg H.A."/>
            <person name="van Ham R.C.H.J."/>
            <person name="Zhang S."/>
            <person name="Goodwin S.B."/>
            <person name="Grigoriev I.V."/>
            <person name="Collemare J."/>
            <person name="Bradshaw R.E."/>
        </authorList>
    </citation>
    <scope>NUCLEOTIDE SEQUENCE [LARGE SCALE GENOMIC DNA]</scope>
    <source>
        <strain evidence="3">NZE10 / CBS 128990</strain>
    </source>
</reference>
<keyword evidence="3" id="KW-1185">Reference proteome</keyword>
<dbReference type="STRING" id="675120.N1PE64"/>
<name>N1PE64_DOTSN</name>
<feature type="compositionally biased region" description="Basic and acidic residues" evidence="1">
    <location>
        <begin position="152"/>
        <end position="164"/>
    </location>
</feature>
<feature type="region of interest" description="Disordered" evidence="1">
    <location>
        <begin position="366"/>
        <end position="448"/>
    </location>
</feature>
<dbReference type="OMA" id="TPFDMLD"/>
<gene>
    <name evidence="2" type="ORF">DOTSEDRAFT_74103</name>
</gene>
<evidence type="ECO:0000256" key="1">
    <source>
        <dbReference type="SAM" id="MobiDB-lite"/>
    </source>
</evidence>
<reference evidence="2 3" key="2">
    <citation type="journal article" date="2012" name="PLoS Pathog.">
        <title>Diverse lifestyles and strategies of plant pathogenesis encoded in the genomes of eighteen Dothideomycetes fungi.</title>
        <authorList>
            <person name="Ohm R.A."/>
            <person name="Feau N."/>
            <person name="Henrissat B."/>
            <person name="Schoch C.L."/>
            <person name="Horwitz B.A."/>
            <person name="Barry K.W."/>
            <person name="Condon B.J."/>
            <person name="Copeland A.C."/>
            <person name="Dhillon B."/>
            <person name="Glaser F."/>
            <person name="Hesse C.N."/>
            <person name="Kosti I."/>
            <person name="LaButti K."/>
            <person name="Lindquist E.A."/>
            <person name="Lucas S."/>
            <person name="Salamov A.A."/>
            <person name="Bradshaw R.E."/>
            <person name="Ciuffetti L."/>
            <person name="Hamelin R.C."/>
            <person name="Kema G.H.J."/>
            <person name="Lawrence C."/>
            <person name="Scott J.A."/>
            <person name="Spatafora J.W."/>
            <person name="Turgeon B.G."/>
            <person name="de Wit P.J.G.M."/>
            <person name="Zhong S."/>
            <person name="Goodwin S.B."/>
            <person name="Grigoriev I.V."/>
        </authorList>
    </citation>
    <scope>NUCLEOTIDE SEQUENCE [LARGE SCALE GENOMIC DNA]</scope>
    <source>
        <strain evidence="3">NZE10 / CBS 128990</strain>
    </source>
</reference>
<feature type="compositionally biased region" description="Polar residues" evidence="1">
    <location>
        <begin position="329"/>
        <end position="351"/>
    </location>
</feature>
<evidence type="ECO:0000313" key="2">
    <source>
        <dbReference type="EMBL" id="EME40404.1"/>
    </source>
</evidence>
<dbReference type="eggNOG" id="ENOG502SCKR">
    <property type="taxonomic scope" value="Eukaryota"/>
</dbReference>
<feature type="region of interest" description="Disordered" evidence="1">
    <location>
        <begin position="152"/>
        <end position="172"/>
    </location>
</feature>
<accession>N1PE64</accession>